<proteinExistence type="predicted"/>
<feature type="transmembrane region" description="Helical" evidence="5">
    <location>
        <begin position="21"/>
        <end position="41"/>
    </location>
</feature>
<dbReference type="EMBL" id="JANIBJ010000027">
    <property type="protein sequence ID" value="MCQ8105308.1"/>
    <property type="molecule type" value="Genomic_DNA"/>
</dbReference>
<dbReference type="InterPro" id="IPR011547">
    <property type="entry name" value="SLC26A/SulP_dom"/>
</dbReference>
<dbReference type="Pfam" id="PF00916">
    <property type="entry name" value="Sulfate_transp"/>
    <property type="match status" value="1"/>
</dbReference>
<comment type="subcellular location">
    <subcellularLocation>
        <location evidence="1">Membrane</location>
        <topology evidence="1">Multi-pass membrane protein</topology>
    </subcellularLocation>
</comment>
<keyword evidence="2 5" id="KW-0812">Transmembrane</keyword>
<feature type="transmembrane region" description="Helical" evidence="5">
    <location>
        <begin position="208"/>
        <end position="226"/>
    </location>
</feature>
<dbReference type="Proteomes" id="UP001524499">
    <property type="component" value="Unassembled WGS sequence"/>
</dbReference>
<dbReference type="PROSITE" id="PS50801">
    <property type="entry name" value="STAS"/>
    <property type="match status" value="1"/>
</dbReference>
<keyword evidence="8" id="KW-1185">Reference proteome</keyword>
<feature type="transmembrane region" description="Helical" evidence="5">
    <location>
        <begin position="356"/>
        <end position="386"/>
    </location>
</feature>
<comment type="caution">
    <text evidence="7">The sequence shown here is derived from an EMBL/GenBank/DDBJ whole genome shotgun (WGS) entry which is preliminary data.</text>
</comment>
<feature type="transmembrane region" description="Helical" evidence="5">
    <location>
        <begin position="47"/>
        <end position="65"/>
    </location>
</feature>
<evidence type="ECO:0000256" key="3">
    <source>
        <dbReference type="ARBA" id="ARBA00022989"/>
    </source>
</evidence>
<keyword evidence="3 5" id="KW-1133">Transmembrane helix</keyword>
<evidence type="ECO:0000313" key="8">
    <source>
        <dbReference type="Proteomes" id="UP001524499"/>
    </source>
</evidence>
<reference evidence="7 8" key="1">
    <citation type="submission" date="2022-07" db="EMBL/GenBank/DDBJ databases">
        <title>Methylomonas rivi sp. nov., Methylomonas rosea sp. nov., Methylomonas aureus sp. nov. and Methylomonas subterranea sp. nov., four novel methanotrophs isolated from a freshwater creek and the deep terrestrial subsurface.</title>
        <authorList>
            <person name="Abin C."/>
            <person name="Sankaranarayanan K."/>
            <person name="Garner C."/>
            <person name="Sindelar R."/>
            <person name="Kotary K."/>
            <person name="Garner R."/>
            <person name="Barclay S."/>
            <person name="Lawson P."/>
            <person name="Krumholz L."/>
        </authorList>
    </citation>
    <scope>NUCLEOTIDE SEQUENCE [LARGE SCALE GENOMIC DNA]</scope>
    <source>
        <strain evidence="7 8">SURF-2</strain>
    </source>
</reference>
<dbReference type="RefSeq" id="WP_256603247.1">
    <property type="nucleotide sequence ID" value="NZ_JANIBJ010000027.1"/>
</dbReference>
<evidence type="ECO:0000256" key="4">
    <source>
        <dbReference type="ARBA" id="ARBA00023136"/>
    </source>
</evidence>
<keyword evidence="4 5" id="KW-0472">Membrane</keyword>
<evidence type="ECO:0000259" key="6">
    <source>
        <dbReference type="PROSITE" id="PS50801"/>
    </source>
</evidence>
<gene>
    <name evidence="7" type="ORF">NP590_14430</name>
</gene>
<feature type="domain" description="STAS" evidence="6">
    <location>
        <begin position="462"/>
        <end position="543"/>
    </location>
</feature>
<organism evidence="7 8">
    <name type="scientific">Methylomonas subterranea</name>
    <dbReference type="NCBI Taxonomy" id="2952225"/>
    <lineage>
        <taxon>Bacteria</taxon>
        <taxon>Pseudomonadati</taxon>
        <taxon>Pseudomonadota</taxon>
        <taxon>Gammaproteobacteria</taxon>
        <taxon>Methylococcales</taxon>
        <taxon>Methylococcaceae</taxon>
        <taxon>Methylomonas</taxon>
    </lineage>
</organism>
<accession>A0ABT1TIM3</accession>
<evidence type="ECO:0000313" key="7">
    <source>
        <dbReference type="EMBL" id="MCQ8105308.1"/>
    </source>
</evidence>
<feature type="transmembrane region" description="Helical" evidence="5">
    <location>
        <begin position="169"/>
        <end position="196"/>
    </location>
</feature>
<evidence type="ECO:0000256" key="5">
    <source>
        <dbReference type="SAM" id="Phobius"/>
    </source>
</evidence>
<feature type="transmembrane region" description="Helical" evidence="5">
    <location>
        <begin position="316"/>
        <end position="335"/>
    </location>
</feature>
<name>A0ABT1TIM3_9GAMM</name>
<feature type="transmembrane region" description="Helical" evidence="5">
    <location>
        <begin position="129"/>
        <end position="149"/>
    </location>
</feature>
<evidence type="ECO:0000256" key="1">
    <source>
        <dbReference type="ARBA" id="ARBA00004141"/>
    </source>
</evidence>
<feature type="transmembrane region" description="Helical" evidence="5">
    <location>
        <begin position="273"/>
        <end position="296"/>
    </location>
</feature>
<sequence length="543" mass="58107">MPASGRQNSAERLGEVFKHGAWGSDIISGFLVFLIALPLSLGVAVASGFPPMAGVLSAIIGGLLVSRINGSALTVVGPAAGLIVVIFASVQALGQGDNLAGYRYTLAAIVLSGVLQFVLGYFKAGRLAAFFPASVVHGMLAAIGIIIIVKQLPAMLGIQLETPDNMLLAIWQLLRAQAFFVPRIGLIALFGLCILMGWPQLKNPLPKIIPAPLLVIVVGMGLGYLFNLAEFSPDALFNLPPDIDIGGPYLVSIPDSLAAAIVLPDFAKLTSPVFWQSVISICLVGSLETLLSTAAVDKLDPQKRYSDLNKDLQAMGIGNTLSGMIGGLPMIAEIVRSSANIDYGARSGWSNFYHGGFLLLFVILFPWLIARIPLASLAALLVYIGYKLASPRAFARTLDLGKEQLYIFAVTIVGILISNLLVGVMLGIVAKLLVHLVRGVPFRNLLSISYRMEQVATDNYRLKIDGSAIFSNFIALKSQLATLPQGKTIVFDLADVYLIDHTVMEFINAFRRDYILQGGDCEILGLDDHAVAGNHDLAARIKQ</sequence>
<dbReference type="InterPro" id="IPR036513">
    <property type="entry name" value="STAS_dom_sf"/>
</dbReference>
<evidence type="ECO:0000256" key="2">
    <source>
        <dbReference type="ARBA" id="ARBA00022692"/>
    </source>
</evidence>
<dbReference type="PANTHER" id="PTHR11814">
    <property type="entry name" value="SULFATE TRANSPORTER"/>
    <property type="match status" value="1"/>
</dbReference>
<feature type="transmembrane region" description="Helical" evidence="5">
    <location>
        <begin position="406"/>
        <end position="434"/>
    </location>
</feature>
<dbReference type="InterPro" id="IPR001902">
    <property type="entry name" value="SLC26A/SulP_fam"/>
</dbReference>
<dbReference type="SUPFAM" id="SSF52091">
    <property type="entry name" value="SpoIIaa-like"/>
    <property type="match status" value="1"/>
</dbReference>
<protein>
    <submittedName>
        <fullName evidence="7">SulP family inorganic anion transporter</fullName>
    </submittedName>
</protein>
<feature type="transmembrane region" description="Helical" evidence="5">
    <location>
        <begin position="102"/>
        <end position="122"/>
    </location>
</feature>
<feature type="transmembrane region" description="Helical" evidence="5">
    <location>
        <begin position="72"/>
        <end position="90"/>
    </location>
</feature>
<dbReference type="InterPro" id="IPR002645">
    <property type="entry name" value="STAS_dom"/>
</dbReference>